<name>A0A521C3U4_SACCC</name>
<dbReference type="RefSeq" id="WP_142532662.1">
    <property type="nucleotide sequence ID" value="NZ_FXTB01000002.1"/>
</dbReference>
<gene>
    <name evidence="2" type="ORF">SAMN06265379_102374</name>
</gene>
<organism evidence="2 3">
    <name type="scientific">Saccharicrinis carchari</name>
    <dbReference type="NCBI Taxonomy" id="1168039"/>
    <lineage>
        <taxon>Bacteria</taxon>
        <taxon>Pseudomonadati</taxon>
        <taxon>Bacteroidota</taxon>
        <taxon>Bacteroidia</taxon>
        <taxon>Marinilabiliales</taxon>
        <taxon>Marinilabiliaceae</taxon>
        <taxon>Saccharicrinis</taxon>
    </lineage>
</organism>
<evidence type="ECO:0000259" key="1">
    <source>
        <dbReference type="Pfam" id="PF19576"/>
    </source>
</evidence>
<dbReference type="AlphaFoldDB" id="A0A521C3U4"/>
<dbReference type="Proteomes" id="UP000319040">
    <property type="component" value="Unassembled WGS sequence"/>
</dbReference>
<dbReference type="Pfam" id="PF19576">
    <property type="entry name" value="Acyltransf_2"/>
    <property type="match status" value="1"/>
</dbReference>
<accession>A0A521C3U4</accession>
<dbReference type="InterPro" id="IPR045746">
    <property type="entry name" value="ACT14924-like_Acyltransf_dom"/>
</dbReference>
<dbReference type="OrthoDB" id="1113830at2"/>
<dbReference type="EMBL" id="FXTB01000002">
    <property type="protein sequence ID" value="SMO54156.1"/>
    <property type="molecule type" value="Genomic_DNA"/>
</dbReference>
<reference evidence="2 3" key="1">
    <citation type="submission" date="2017-05" db="EMBL/GenBank/DDBJ databases">
        <authorList>
            <person name="Varghese N."/>
            <person name="Submissions S."/>
        </authorList>
    </citation>
    <scope>NUCLEOTIDE SEQUENCE [LARGE SCALE GENOMIC DNA]</scope>
    <source>
        <strain evidence="2 3">DSM 27040</strain>
    </source>
</reference>
<keyword evidence="3" id="KW-1185">Reference proteome</keyword>
<evidence type="ECO:0000313" key="2">
    <source>
        <dbReference type="EMBL" id="SMO54156.1"/>
    </source>
</evidence>
<protein>
    <recommendedName>
        <fullName evidence="1">Putative acyltransferase ACT14924-like acyltransferase domain-containing protein</fullName>
    </recommendedName>
</protein>
<dbReference type="SUPFAM" id="SSF69593">
    <property type="entry name" value="Glycerol-3-phosphate (1)-acyltransferase"/>
    <property type="match status" value="1"/>
</dbReference>
<feature type="domain" description="Putative acyltransferase ACT14924-like acyltransferase" evidence="1">
    <location>
        <begin position="17"/>
        <end position="272"/>
    </location>
</feature>
<proteinExistence type="predicted"/>
<evidence type="ECO:0000313" key="3">
    <source>
        <dbReference type="Proteomes" id="UP000319040"/>
    </source>
</evidence>
<sequence length="278" mass="31931">MKEKNKQELKTIDIEKVFQEKNPALLKWIPGFILSYLKRVIHQDSLNRMLNIDPNAYNVDFGKICTAHFGVKSQSIGLDKIPLDGRYLFVSNHPLGGLDGIIFMNEVGRIFDNIKFPVNDILLQIGRFNDIFVPINKHGGHSRKAAELIENAFASEAQMLYFPAGLVSRKQKGGIKDLDWKPNFIKKAIAHQRNIVPVHIEGRNSNFFYNLARFRKLIGLKANIEMLYLVDEMFKQKDKHITLRFGSVIPWQQLENGESAKVWAEKIKETVYGLPKLI</sequence>